<sequence length="208" mass="22857">MRRARTRPGLQKRPERSGGMDFGTVRALTGTLIVAITLVACSVGPVNTPERGGYAEALRRGADGQATALKDSQVTEDEYRTAVTEMVKCARGAGLIVSEPRPDGTGILLNYDFSAPEGSDPDEREEAHDACYRMHLEIVSDEYVAQRRPLFKAKEAALFDKVVECMKGRGAETGKVDTQDGAEINRINRGWPEEFAICYRQVFEPNSS</sequence>
<feature type="transmembrane region" description="Helical" evidence="2">
    <location>
        <begin position="21"/>
        <end position="40"/>
    </location>
</feature>
<keyword evidence="4" id="KW-1185">Reference proteome</keyword>
<evidence type="ECO:0000256" key="1">
    <source>
        <dbReference type="SAM" id="MobiDB-lite"/>
    </source>
</evidence>
<reference evidence="3 4" key="1">
    <citation type="submission" date="2018-05" db="EMBL/GenBank/DDBJ databases">
        <title>Micromonospora from Atacama Desert.</title>
        <authorList>
            <person name="Carro L."/>
            <person name="Goodfellow M."/>
            <person name="Klenk H.-P."/>
        </authorList>
    </citation>
    <scope>NUCLEOTIDE SEQUENCE [LARGE SCALE GENOMIC DNA]</scope>
    <source>
        <strain evidence="3 4">LB32</strain>
    </source>
</reference>
<evidence type="ECO:0000256" key="2">
    <source>
        <dbReference type="SAM" id="Phobius"/>
    </source>
</evidence>
<proteinExistence type="predicted"/>
<keyword evidence="2" id="KW-1133">Transmembrane helix</keyword>
<gene>
    <name evidence="3" type="ORF">DLJ58_18565</name>
</gene>
<dbReference type="AlphaFoldDB" id="A0A3N9X5J5"/>
<feature type="region of interest" description="Disordered" evidence="1">
    <location>
        <begin position="1"/>
        <end position="22"/>
    </location>
</feature>
<keyword evidence="2" id="KW-0812">Transmembrane</keyword>
<accession>A0A3N9X5J5</accession>
<evidence type="ECO:0000313" key="4">
    <source>
        <dbReference type="Proteomes" id="UP000266889"/>
    </source>
</evidence>
<dbReference type="EMBL" id="QGSY01000196">
    <property type="protein sequence ID" value="RQX08368.1"/>
    <property type="molecule type" value="Genomic_DNA"/>
</dbReference>
<evidence type="ECO:0000313" key="3">
    <source>
        <dbReference type="EMBL" id="RQX08368.1"/>
    </source>
</evidence>
<keyword evidence="2" id="KW-0472">Membrane</keyword>
<protein>
    <submittedName>
        <fullName evidence="3">Uncharacterized protein</fullName>
    </submittedName>
</protein>
<comment type="caution">
    <text evidence="3">The sequence shown here is derived from an EMBL/GenBank/DDBJ whole genome shotgun (WGS) entry which is preliminary data.</text>
</comment>
<dbReference type="Proteomes" id="UP000266889">
    <property type="component" value="Unassembled WGS sequence"/>
</dbReference>
<name>A0A3N9X5J5_9ACTN</name>
<organism evidence="3 4">
    <name type="scientific">Micromonospora arida</name>
    <dbReference type="NCBI Taxonomy" id="2203715"/>
    <lineage>
        <taxon>Bacteria</taxon>
        <taxon>Bacillati</taxon>
        <taxon>Actinomycetota</taxon>
        <taxon>Actinomycetes</taxon>
        <taxon>Micromonosporales</taxon>
        <taxon>Micromonosporaceae</taxon>
        <taxon>Micromonospora</taxon>
    </lineage>
</organism>